<feature type="compositionally biased region" description="Basic and acidic residues" evidence="1">
    <location>
        <begin position="228"/>
        <end position="242"/>
    </location>
</feature>
<feature type="region of interest" description="Disordered" evidence="1">
    <location>
        <begin position="191"/>
        <end position="275"/>
    </location>
</feature>
<proteinExistence type="predicted"/>
<evidence type="ECO:0008006" key="4">
    <source>
        <dbReference type="Google" id="ProtNLM"/>
    </source>
</evidence>
<dbReference type="EMBL" id="OY726395">
    <property type="protein sequence ID" value="CAJ1579842.1"/>
    <property type="molecule type" value="Genomic_DNA"/>
</dbReference>
<dbReference type="Proteomes" id="UP001190466">
    <property type="component" value="Chromosome"/>
</dbReference>
<evidence type="ECO:0000313" key="2">
    <source>
        <dbReference type="EMBL" id="CAJ1579842.1"/>
    </source>
</evidence>
<dbReference type="RefSeq" id="WP_316514326.1">
    <property type="nucleotide sequence ID" value="NZ_OY726395.1"/>
</dbReference>
<accession>A0ABM9M9N5</accession>
<keyword evidence="3" id="KW-1185">Reference proteome</keyword>
<feature type="region of interest" description="Disordered" evidence="1">
    <location>
        <begin position="329"/>
        <end position="397"/>
    </location>
</feature>
<feature type="compositionally biased region" description="Pro residues" evidence="1">
    <location>
        <begin position="364"/>
        <end position="375"/>
    </location>
</feature>
<protein>
    <recommendedName>
        <fullName evidence="4">Transmembrane protein</fullName>
    </recommendedName>
</protein>
<evidence type="ECO:0000313" key="3">
    <source>
        <dbReference type="Proteomes" id="UP001190466"/>
    </source>
</evidence>
<sequence>MAAVGGAGTGAVLPSLSQILHWETGHLTSAAQHWASIAEGWEDNFSIAHRGARNPGGTGWEGAAAEATQQRALSDLYRVRGLADSLDAAAAVARRGADEIAAAKSAAVDALRRADAAGFDVGEDLSLSSREGFTAAEYPAKLAEAQALSAEINTSAAQLAAADASVAAKITTAVAPLGEVAFPETVQLVDFKQGPTPAPNPNPKDPHEKYPNRSADGTYGPGNSGDGKAAEKAALDQRERETGVPIIRQQVQATHPDVVNPKTKNPQGRFYDGLQPTGNPDEYIGLEAKTHDGVKLTREQQSFDAAVSPERPATATLNGREITIVGAQKVHPPDGWVPPSAGQPPGPNVNQGTVNVPTESGRPVPAPGGASPPAPTTGAGGSWGTQLTPQQMIDSDDPALRVAGQEIRRRMAEKGMIDPSGLA</sequence>
<evidence type="ECO:0000256" key="1">
    <source>
        <dbReference type="SAM" id="MobiDB-lite"/>
    </source>
</evidence>
<gene>
    <name evidence="2" type="ORF">MU0050_000715</name>
</gene>
<name>A0ABM9M9N5_9MYCO</name>
<organism evidence="2 3">
    <name type="scientific">[Mycobacterium] wendilense</name>
    <dbReference type="NCBI Taxonomy" id="3064284"/>
    <lineage>
        <taxon>Bacteria</taxon>
        <taxon>Bacillati</taxon>
        <taxon>Actinomycetota</taxon>
        <taxon>Actinomycetes</taxon>
        <taxon>Mycobacteriales</taxon>
        <taxon>Mycobacteriaceae</taxon>
        <taxon>Mycolicibacter</taxon>
    </lineage>
</organism>
<reference evidence="2 3" key="1">
    <citation type="submission" date="2023-08" db="EMBL/GenBank/DDBJ databases">
        <authorList>
            <person name="Folkvardsen B D."/>
            <person name="Norman A."/>
        </authorList>
    </citation>
    <scope>NUCLEOTIDE SEQUENCE [LARGE SCALE GENOMIC DNA]</scope>
    <source>
        <strain evidence="2 3">Mu0050</strain>
    </source>
</reference>
<feature type="compositionally biased region" description="Polar residues" evidence="1">
    <location>
        <begin position="348"/>
        <end position="358"/>
    </location>
</feature>